<comment type="caution">
    <text evidence="9">Lacks conserved residue(s) required for the propagation of feature annotation.</text>
</comment>
<comment type="catalytic activity">
    <reaction evidence="9">
        <text>ATP + H2O = ADP + phosphate + H(+)</text>
        <dbReference type="Rhea" id="RHEA:13065"/>
        <dbReference type="ChEBI" id="CHEBI:15377"/>
        <dbReference type="ChEBI" id="CHEBI:15378"/>
        <dbReference type="ChEBI" id="CHEBI:30616"/>
        <dbReference type="ChEBI" id="CHEBI:43474"/>
        <dbReference type="ChEBI" id="CHEBI:456216"/>
    </reaction>
</comment>
<keyword evidence="13" id="KW-1185">Reference proteome</keyword>
<dbReference type="CDD" id="cd00009">
    <property type="entry name" value="AAA"/>
    <property type="match status" value="1"/>
</dbReference>
<dbReference type="Pfam" id="PF17864">
    <property type="entry name" value="AAA_lid_4"/>
    <property type="match status" value="1"/>
</dbReference>
<dbReference type="GO" id="GO:0009378">
    <property type="term" value="F:four-way junction helicase activity"/>
    <property type="evidence" value="ECO:0007669"/>
    <property type="project" value="InterPro"/>
</dbReference>
<comment type="similarity">
    <text evidence="9">Belongs to the RuvB family.</text>
</comment>
<dbReference type="EMBL" id="CP063458">
    <property type="protein sequence ID" value="QOV90526.1"/>
    <property type="molecule type" value="Genomic_DNA"/>
</dbReference>
<feature type="binding site" evidence="9">
    <location>
        <position position="23"/>
    </location>
    <ligand>
        <name>ATP</name>
        <dbReference type="ChEBI" id="CHEBI:30616"/>
    </ligand>
</feature>
<feature type="binding site" evidence="9">
    <location>
        <position position="294"/>
    </location>
    <ligand>
        <name>DNA</name>
        <dbReference type="ChEBI" id="CHEBI:16991"/>
    </ligand>
</feature>
<accession>A0A7M2WYH6</accession>
<feature type="binding site" evidence="9">
    <location>
        <begin position="131"/>
        <end position="133"/>
    </location>
    <ligand>
        <name>ATP</name>
        <dbReference type="ChEBI" id="CHEBI:30616"/>
    </ligand>
</feature>
<feature type="region of interest" description="Small ATPAse domain (RuvB-S)" evidence="9">
    <location>
        <begin position="185"/>
        <end position="255"/>
    </location>
</feature>
<dbReference type="GO" id="GO:0006281">
    <property type="term" value="P:DNA repair"/>
    <property type="evidence" value="ECO:0007669"/>
    <property type="project" value="UniProtKB-UniRule"/>
</dbReference>
<feature type="binding site" evidence="9">
    <location>
        <position position="68"/>
    </location>
    <ligand>
        <name>ATP</name>
        <dbReference type="ChEBI" id="CHEBI:30616"/>
    </ligand>
</feature>
<dbReference type="GO" id="GO:0016787">
    <property type="term" value="F:hydrolase activity"/>
    <property type="evidence" value="ECO:0007669"/>
    <property type="project" value="UniProtKB-KW"/>
</dbReference>
<evidence type="ECO:0000256" key="5">
    <source>
        <dbReference type="ARBA" id="ARBA00022840"/>
    </source>
</evidence>
<keyword evidence="12" id="KW-0347">Helicase</keyword>
<organism evidence="12 13">
    <name type="scientific">Humisphaera borealis</name>
    <dbReference type="NCBI Taxonomy" id="2807512"/>
    <lineage>
        <taxon>Bacteria</taxon>
        <taxon>Pseudomonadati</taxon>
        <taxon>Planctomycetota</taxon>
        <taxon>Phycisphaerae</taxon>
        <taxon>Tepidisphaerales</taxon>
        <taxon>Tepidisphaeraceae</taxon>
        <taxon>Humisphaera</taxon>
    </lineage>
</organism>
<feature type="binding site" evidence="9">
    <location>
        <position position="184"/>
    </location>
    <ligand>
        <name>ATP</name>
        <dbReference type="ChEBI" id="CHEBI:30616"/>
    </ligand>
</feature>
<feature type="binding site" evidence="9">
    <location>
        <position position="70"/>
    </location>
    <ligand>
        <name>ATP</name>
        <dbReference type="ChEBI" id="CHEBI:30616"/>
    </ligand>
</feature>
<proteinExistence type="inferred from homology"/>
<evidence type="ECO:0000256" key="2">
    <source>
        <dbReference type="ARBA" id="ARBA00022741"/>
    </source>
</evidence>
<dbReference type="NCBIfam" id="NF000868">
    <property type="entry name" value="PRK00080.1"/>
    <property type="match status" value="1"/>
</dbReference>
<feature type="binding site" evidence="9">
    <location>
        <position position="174"/>
    </location>
    <ligand>
        <name>ATP</name>
        <dbReference type="ChEBI" id="CHEBI:30616"/>
    </ligand>
</feature>
<feature type="domain" description="AAA+ ATPase" evidence="11">
    <location>
        <begin position="54"/>
        <end position="187"/>
    </location>
</feature>
<evidence type="ECO:0000259" key="11">
    <source>
        <dbReference type="SMART" id="SM00382"/>
    </source>
</evidence>
<dbReference type="Gene3D" id="1.10.10.10">
    <property type="entry name" value="Winged helix-like DNA-binding domain superfamily/Winged helix DNA-binding domain"/>
    <property type="match status" value="1"/>
</dbReference>
<dbReference type="InterPro" id="IPR027417">
    <property type="entry name" value="P-loop_NTPase"/>
</dbReference>
<keyword evidence="2 9" id="KW-0547">Nucleotide-binding</keyword>
<evidence type="ECO:0000256" key="9">
    <source>
        <dbReference type="HAMAP-Rule" id="MF_00016"/>
    </source>
</evidence>
<dbReference type="GO" id="GO:0000400">
    <property type="term" value="F:four-way junction DNA binding"/>
    <property type="evidence" value="ECO:0007669"/>
    <property type="project" value="UniProtKB-UniRule"/>
</dbReference>
<keyword evidence="3 9" id="KW-0227">DNA damage</keyword>
<gene>
    <name evidence="9 12" type="primary">ruvB</name>
    <name evidence="12" type="ORF">IPV69_03930</name>
</gene>
<dbReference type="RefSeq" id="WP_206293614.1">
    <property type="nucleotide sequence ID" value="NZ_CP063458.1"/>
</dbReference>
<evidence type="ECO:0000256" key="1">
    <source>
        <dbReference type="ARBA" id="ARBA00022490"/>
    </source>
</evidence>
<feature type="binding site" evidence="9">
    <location>
        <position position="65"/>
    </location>
    <ligand>
        <name>ATP</name>
        <dbReference type="ChEBI" id="CHEBI:30616"/>
    </ligand>
</feature>
<comment type="function">
    <text evidence="9">The RuvA-RuvB-RuvC complex processes Holliday junction (HJ) DNA during genetic recombination and DNA repair, while the RuvA-RuvB complex plays an important role in the rescue of blocked DNA replication forks via replication fork reversal (RFR). RuvA specifically binds to HJ cruciform DNA, conferring on it an open structure. The RuvB hexamer acts as an ATP-dependent pump, pulling dsDNA into and through the RuvAB complex. RuvB forms 2 homohexamers on either side of HJ DNA bound by 1 or 2 RuvA tetramers; 4 subunits per hexamer contact DNA at a time. Coordinated motions by a converter formed by DNA-disengaged RuvB subunits stimulates ATP hydrolysis and nucleotide exchange. Immobilization of the converter enables RuvB to convert the ATP-contained energy into a lever motion, pulling 2 nucleotides of DNA out of the RuvA tetramer per ATP hydrolyzed, thus driving DNA branch migration. The RuvB motors rotate together with the DNA substrate, which together with the progressing nucleotide cycle form the mechanistic basis for DNA recombination by continuous HJ branch migration. Branch migration allows RuvC to scan DNA until it finds its consensus sequence, where it cleaves and resolves cruciform DNA.</text>
</comment>
<feature type="binding site" evidence="9">
    <location>
        <position position="69"/>
    </location>
    <ligand>
        <name>ATP</name>
        <dbReference type="ChEBI" id="CHEBI:30616"/>
    </ligand>
</feature>
<feature type="binding site" evidence="9">
    <location>
        <position position="318"/>
    </location>
    <ligand>
        <name>DNA</name>
        <dbReference type="ChEBI" id="CHEBI:16991"/>
    </ligand>
</feature>
<feature type="binding site" evidence="9">
    <location>
        <position position="221"/>
    </location>
    <ligand>
        <name>ATP</name>
        <dbReference type="ChEBI" id="CHEBI:30616"/>
    </ligand>
</feature>
<dbReference type="InterPro" id="IPR004605">
    <property type="entry name" value="DNA_helicase_Holl-junc_RuvB"/>
</dbReference>
<name>A0A7M2WYH6_9BACT</name>
<dbReference type="Proteomes" id="UP000593765">
    <property type="component" value="Chromosome"/>
</dbReference>
<dbReference type="AlphaFoldDB" id="A0A7M2WYH6"/>
<evidence type="ECO:0000256" key="6">
    <source>
        <dbReference type="ARBA" id="ARBA00023125"/>
    </source>
</evidence>
<dbReference type="HAMAP" id="MF_00016">
    <property type="entry name" value="DNA_HJ_migration_RuvB"/>
    <property type="match status" value="1"/>
</dbReference>
<dbReference type="InterPro" id="IPR041445">
    <property type="entry name" value="AAA_lid_4"/>
</dbReference>
<dbReference type="Gene3D" id="3.40.50.300">
    <property type="entry name" value="P-loop containing nucleotide triphosphate hydrolases"/>
    <property type="match status" value="1"/>
</dbReference>
<dbReference type="InterPro" id="IPR036390">
    <property type="entry name" value="WH_DNA-bd_sf"/>
</dbReference>
<dbReference type="PANTHER" id="PTHR42848:SF1">
    <property type="entry name" value="HOLLIDAY JUNCTION BRANCH MIGRATION COMPLEX SUBUNIT RUVB"/>
    <property type="match status" value="1"/>
</dbReference>
<dbReference type="SMART" id="SM00382">
    <property type="entry name" value="AAA"/>
    <property type="match status" value="1"/>
</dbReference>
<dbReference type="PANTHER" id="PTHR42848">
    <property type="match status" value="1"/>
</dbReference>
<dbReference type="SUPFAM" id="SSF52540">
    <property type="entry name" value="P-loop containing nucleoside triphosphate hydrolases"/>
    <property type="match status" value="1"/>
</dbReference>
<keyword evidence="4 9" id="KW-0378">Hydrolase</keyword>
<feature type="binding site" evidence="9">
    <location>
        <position position="313"/>
    </location>
    <ligand>
        <name>DNA</name>
        <dbReference type="ChEBI" id="CHEBI:16991"/>
    </ligand>
</feature>
<keyword evidence="1 9" id="KW-0963">Cytoplasm</keyword>
<dbReference type="InterPro" id="IPR003593">
    <property type="entry name" value="AAA+_ATPase"/>
</dbReference>
<dbReference type="Gene3D" id="1.10.8.60">
    <property type="match status" value="1"/>
</dbReference>
<keyword evidence="5 9" id="KW-0067">ATP-binding</keyword>
<dbReference type="Pfam" id="PF05491">
    <property type="entry name" value="WHD_RuvB"/>
    <property type="match status" value="1"/>
</dbReference>
<feature type="binding site" evidence="9">
    <location>
        <position position="24"/>
    </location>
    <ligand>
        <name>ATP</name>
        <dbReference type="ChEBI" id="CHEBI:30616"/>
    </ligand>
</feature>
<comment type="subcellular location">
    <subcellularLocation>
        <location evidence="9">Cytoplasm</location>
    </subcellularLocation>
</comment>
<dbReference type="NCBIfam" id="TIGR00635">
    <property type="entry name" value="ruvB"/>
    <property type="match status" value="1"/>
</dbReference>
<comment type="subunit">
    <text evidence="9">Homohexamer. Forms an RuvA(8)-RuvB(12)-Holliday junction (HJ) complex. HJ DNA is sandwiched between 2 RuvA tetramers; dsDNA enters through RuvA and exits via RuvB. An RuvB hexamer assembles on each DNA strand where it exits the tetramer. Each RuvB hexamer is contacted by two RuvA subunits (via domain III) on 2 adjacent RuvB subunits; this complex drives branch migration. In the full resolvosome a probable DNA-RuvA(4)-RuvB(12)-RuvC(2) complex forms which resolves the HJ.</text>
</comment>
<dbReference type="GO" id="GO:0005524">
    <property type="term" value="F:ATP binding"/>
    <property type="evidence" value="ECO:0007669"/>
    <property type="project" value="UniProtKB-UniRule"/>
</dbReference>
<evidence type="ECO:0000256" key="8">
    <source>
        <dbReference type="ARBA" id="ARBA00023204"/>
    </source>
</evidence>
<keyword evidence="8 9" id="KW-0234">DNA repair</keyword>
<keyword evidence="7 9" id="KW-0233">DNA recombination</keyword>
<feature type="region of interest" description="Disordered" evidence="10">
    <location>
        <begin position="333"/>
        <end position="352"/>
    </location>
</feature>
<feature type="binding site" evidence="9">
    <location>
        <position position="69"/>
    </location>
    <ligand>
        <name>Mg(2+)</name>
        <dbReference type="ChEBI" id="CHEBI:18420"/>
    </ligand>
</feature>
<evidence type="ECO:0000313" key="12">
    <source>
        <dbReference type="EMBL" id="QOV90526.1"/>
    </source>
</evidence>
<evidence type="ECO:0000256" key="4">
    <source>
        <dbReference type="ARBA" id="ARBA00022801"/>
    </source>
</evidence>
<comment type="domain">
    <text evidence="9">Has 3 domains, the large (RuvB-L) and small ATPase (RuvB-S) domains and the C-terminal head (RuvB-H) domain. The head domain binds DNA, while the ATPase domains jointly bind ATP, ADP or are empty depending on the state of the subunit in the translocation cycle. During a single DNA translocation step the structure of each domain remains the same, but their relative positions change.</text>
</comment>
<dbReference type="EC" id="3.6.4.-" evidence="9"/>
<dbReference type="InterPro" id="IPR036388">
    <property type="entry name" value="WH-like_DNA-bd_sf"/>
</dbReference>
<dbReference type="InterPro" id="IPR008823">
    <property type="entry name" value="RuvB_wg_C"/>
</dbReference>
<sequence>MARDRIVGVGSTGEEEERLNFALRPQNFAQYVGQESLIRKLRIAVEAAKSRKEPVDHVLLHGPPGLGKTTLAHVVANEVGAQVHVTNGPALTKGADLVGILTKLSFGDVLFIDEIHRLSAVVEEYLYPAMEDFRVDITIDQGAHARTMTIPIQPFTLIGATTRLGLLTGPMRGRFGISEHLDFYAPEALHEILKANARQLKTVADDKALWELARRSRGTPRVANRLLRRTRDYATVEGDGKINLESTKLALELAAIDDRGLDEQDRVFMKTMIDVYDGGPVGIEAIAATMGEERDTLEDVIEPYLLQNAFITRTRQGRRATKLAYEHLKLKWRPPKDENGGQPTFFDGDANS</sequence>
<dbReference type="GO" id="GO:0006310">
    <property type="term" value="P:DNA recombination"/>
    <property type="evidence" value="ECO:0007669"/>
    <property type="project" value="UniProtKB-UniRule"/>
</dbReference>
<dbReference type="Pfam" id="PF05496">
    <property type="entry name" value="RuvB_N"/>
    <property type="match status" value="1"/>
</dbReference>
<evidence type="ECO:0000313" key="13">
    <source>
        <dbReference type="Proteomes" id="UP000593765"/>
    </source>
</evidence>
<protein>
    <recommendedName>
        <fullName evidence="9">Holliday junction branch migration complex subunit RuvB</fullName>
        <ecNumber evidence="9">3.6.4.-</ecNumber>
    </recommendedName>
</protein>
<evidence type="ECO:0000256" key="7">
    <source>
        <dbReference type="ARBA" id="ARBA00023172"/>
    </source>
</evidence>
<dbReference type="SUPFAM" id="SSF46785">
    <property type="entry name" value="Winged helix' DNA-binding domain"/>
    <property type="match status" value="1"/>
</dbReference>
<dbReference type="KEGG" id="hbs:IPV69_03930"/>
<dbReference type="GO" id="GO:0048476">
    <property type="term" value="C:Holliday junction resolvase complex"/>
    <property type="evidence" value="ECO:0007669"/>
    <property type="project" value="UniProtKB-UniRule"/>
</dbReference>
<evidence type="ECO:0000256" key="3">
    <source>
        <dbReference type="ARBA" id="ARBA00022763"/>
    </source>
</evidence>
<feature type="binding site" evidence="9">
    <location>
        <position position="315"/>
    </location>
    <ligand>
        <name>DNA</name>
        <dbReference type="ChEBI" id="CHEBI:16991"/>
    </ligand>
</feature>
<dbReference type="InterPro" id="IPR008824">
    <property type="entry name" value="RuvB-like_N"/>
</dbReference>
<dbReference type="GO" id="GO:0005737">
    <property type="term" value="C:cytoplasm"/>
    <property type="evidence" value="ECO:0007669"/>
    <property type="project" value="UniProtKB-SubCell"/>
</dbReference>
<reference evidence="12 13" key="1">
    <citation type="submission" date="2020-10" db="EMBL/GenBank/DDBJ databases">
        <title>Wide distribution of Phycisphaera-like planctomycetes from WD2101 soil group in peatlands and genome analysis of the first cultivated representative.</title>
        <authorList>
            <person name="Dedysh S.N."/>
            <person name="Beletsky A.V."/>
            <person name="Ivanova A."/>
            <person name="Kulichevskaya I.S."/>
            <person name="Suzina N.E."/>
            <person name="Philippov D.A."/>
            <person name="Rakitin A.L."/>
            <person name="Mardanov A.V."/>
            <person name="Ravin N.V."/>
        </authorList>
    </citation>
    <scope>NUCLEOTIDE SEQUENCE [LARGE SCALE GENOMIC DNA]</scope>
    <source>
        <strain evidence="12 13">M1803</strain>
    </source>
</reference>
<evidence type="ECO:0000256" key="10">
    <source>
        <dbReference type="SAM" id="MobiDB-lite"/>
    </source>
</evidence>
<feature type="region of interest" description="Head domain (RuvB-H)" evidence="9">
    <location>
        <begin position="258"/>
        <end position="352"/>
    </location>
</feature>
<keyword evidence="6 9" id="KW-0238">DNA-binding</keyword>